<comment type="caution">
    <text evidence="2">The sequence shown here is derived from an EMBL/GenBank/DDBJ whole genome shotgun (WGS) entry which is preliminary data.</text>
</comment>
<keyword evidence="3" id="KW-1185">Reference proteome</keyword>
<evidence type="ECO:0000256" key="1">
    <source>
        <dbReference type="SAM" id="MobiDB-lite"/>
    </source>
</evidence>
<evidence type="ECO:0000313" key="3">
    <source>
        <dbReference type="Proteomes" id="UP001472677"/>
    </source>
</evidence>
<sequence length="223" mass="24167">MDSTDLPVTPQPEQPKPSESEPFGPWMVVERKQRRGPRKHMDAKVTPPKPTVVASRFSSLSEVVALDIPAQAGVFTRSHDSHAISKDKMVISTVGKPSKLKSATVVRKPLSVQGPSRLRFHSTATSLMSRPASTRKALDRVNHLVVSMSENTDPNFLVPPIFRGQTTCDAIPPDKRDSGGTSVHPLPACDVINPSEQSKGEAPSDRATMVVDLEVESNMDSVA</sequence>
<reference evidence="2 3" key="1">
    <citation type="journal article" date="2024" name="G3 (Bethesda)">
        <title>Genome assembly of Hibiscus sabdariffa L. provides insights into metabolisms of medicinal natural products.</title>
        <authorList>
            <person name="Kim T."/>
        </authorList>
    </citation>
    <scope>NUCLEOTIDE SEQUENCE [LARGE SCALE GENOMIC DNA]</scope>
    <source>
        <strain evidence="2">TK-2024</strain>
        <tissue evidence="2">Old leaves</tissue>
    </source>
</reference>
<proteinExistence type="predicted"/>
<dbReference type="Proteomes" id="UP001472677">
    <property type="component" value="Unassembled WGS sequence"/>
</dbReference>
<gene>
    <name evidence="2" type="ORF">V6N12_066775</name>
</gene>
<name>A0ABR2C943_9ROSI</name>
<accession>A0ABR2C943</accession>
<protein>
    <submittedName>
        <fullName evidence="2">Uncharacterized protein</fullName>
    </submittedName>
</protein>
<organism evidence="2 3">
    <name type="scientific">Hibiscus sabdariffa</name>
    <name type="common">roselle</name>
    <dbReference type="NCBI Taxonomy" id="183260"/>
    <lineage>
        <taxon>Eukaryota</taxon>
        <taxon>Viridiplantae</taxon>
        <taxon>Streptophyta</taxon>
        <taxon>Embryophyta</taxon>
        <taxon>Tracheophyta</taxon>
        <taxon>Spermatophyta</taxon>
        <taxon>Magnoliopsida</taxon>
        <taxon>eudicotyledons</taxon>
        <taxon>Gunneridae</taxon>
        <taxon>Pentapetalae</taxon>
        <taxon>rosids</taxon>
        <taxon>malvids</taxon>
        <taxon>Malvales</taxon>
        <taxon>Malvaceae</taxon>
        <taxon>Malvoideae</taxon>
        <taxon>Hibiscus</taxon>
    </lineage>
</organism>
<evidence type="ECO:0000313" key="2">
    <source>
        <dbReference type="EMBL" id="KAK8515935.1"/>
    </source>
</evidence>
<feature type="region of interest" description="Disordered" evidence="1">
    <location>
        <begin position="1"/>
        <end position="49"/>
    </location>
</feature>
<feature type="region of interest" description="Disordered" evidence="1">
    <location>
        <begin position="171"/>
        <end position="208"/>
    </location>
</feature>
<dbReference type="EMBL" id="JBBPBM010000061">
    <property type="protein sequence ID" value="KAK8515935.1"/>
    <property type="molecule type" value="Genomic_DNA"/>
</dbReference>